<evidence type="ECO:0000259" key="2">
    <source>
        <dbReference type="PROSITE" id="PS50222"/>
    </source>
</evidence>
<dbReference type="Gene3D" id="3.40.50.300">
    <property type="entry name" value="P-loop containing nucleotide triphosphate hydrolases"/>
    <property type="match status" value="1"/>
</dbReference>
<dbReference type="SMART" id="SM00054">
    <property type="entry name" value="EFh"/>
    <property type="match status" value="2"/>
</dbReference>
<dbReference type="Proteomes" id="UP000289340">
    <property type="component" value="Chromosome 8"/>
</dbReference>
<dbReference type="InterPro" id="IPR000261">
    <property type="entry name" value="EH_dom"/>
</dbReference>
<evidence type="ECO:0000259" key="1">
    <source>
        <dbReference type="PROSITE" id="PS50031"/>
    </source>
</evidence>
<organism evidence="3 5">
    <name type="scientific">Glycine soja</name>
    <name type="common">Wild soybean</name>
    <dbReference type="NCBI Taxonomy" id="3848"/>
    <lineage>
        <taxon>Eukaryota</taxon>
        <taxon>Viridiplantae</taxon>
        <taxon>Streptophyta</taxon>
        <taxon>Embryophyta</taxon>
        <taxon>Tracheophyta</taxon>
        <taxon>Spermatophyta</taxon>
        <taxon>Magnoliopsida</taxon>
        <taxon>eudicotyledons</taxon>
        <taxon>Gunneridae</taxon>
        <taxon>Pentapetalae</taxon>
        <taxon>rosids</taxon>
        <taxon>fabids</taxon>
        <taxon>Fabales</taxon>
        <taxon>Fabaceae</taxon>
        <taxon>Papilionoideae</taxon>
        <taxon>50 kb inversion clade</taxon>
        <taxon>NPAAA clade</taxon>
        <taxon>indigoferoid/millettioid clade</taxon>
        <taxon>Phaseoleae</taxon>
        <taxon>Glycine</taxon>
        <taxon>Glycine subgen. Soja</taxon>
    </lineage>
</organism>
<name>A0A445JL18_GLYSO</name>
<dbReference type="CDD" id="cd00052">
    <property type="entry name" value="EH"/>
    <property type="match status" value="1"/>
</dbReference>
<dbReference type="PANTHER" id="PTHR11216:SF76">
    <property type="entry name" value="CALCIUM-BINDING EF HAND PROTEIN"/>
    <property type="match status" value="1"/>
</dbReference>
<protein>
    <submittedName>
        <fullName evidence="3">EH domain-containing protein 2 isoform A</fullName>
    </submittedName>
    <submittedName>
        <fullName evidence="4">EH domain-containing protein 2 isoform B</fullName>
    </submittedName>
</protein>
<dbReference type="InterPro" id="IPR011992">
    <property type="entry name" value="EF-hand-dom_pair"/>
</dbReference>
<evidence type="ECO:0000313" key="5">
    <source>
        <dbReference type="Proteomes" id="UP000289340"/>
    </source>
</evidence>
<feature type="domain" description="EH" evidence="1">
    <location>
        <begin position="21"/>
        <end position="99"/>
    </location>
</feature>
<feature type="domain" description="EF-hand" evidence="2">
    <location>
        <begin position="20"/>
        <end position="55"/>
    </location>
</feature>
<dbReference type="EMBL" id="QZWG01000008">
    <property type="protein sequence ID" value="RZB99176.1"/>
    <property type="molecule type" value="Genomic_DNA"/>
</dbReference>
<dbReference type="Gene3D" id="1.10.238.10">
    <property type="entry name" value="EF-hand"/>
    <property type="match status" value="1"/>
</dbReference>
<dbReference type="SMART" id="SM00027">
    <property type="entry name" value="EH"/>
    <property type="match status" value="1"/>
</dbReference>
<dbReference type="PROSITE" id="PS50222">
    <property type="entry name" value="EF_HAND_2"/>
    <property type="match status" value="2"/>
</dbReference>
<proteinExistence type="predicted"/>
<gene>
    <name evidence="3" type="ORF">D0Y65_021882</name>
</gene>
<dbReference type="Pfam" id="PF12763">
    <property type="entry name" value="EH"/>
    <property type="match status" value="1"/>
</dbReference>
<comment type="caution">
    <text evidence="3">The sequence shown here is derived from an EMBL/GenBank/DDBJ whole genome shotgun (WGS) entry which is preliminary data.</text>
</comment>
<keyword evidence="5" id="KW-1185">Reference proteome</keyword>
<feature type="domain" description="EF-hand" evidence="2">
    <location>
        <begin position="57"/>
        <end position="89"/>
    </location>
</feature>
<dbReference type="AlphaFoldDB" id="A0A445JL18"/>
<evidence type="ECO:0000313" key="3">
    <source>
        <dbReference type="EMBL" id="RZB99176.1"/>
    </source>
</evidence>
<evidence type="ECO:0000313" key="4">
    <source>
        <dbReference type="EMBL" id="RZB99177.1"/>
    </source>
</evidence>
<dbReference type="InterPro" id="IPR002048">
    <property type="entry name" value="EF_hand_dom"/>
</dbReference>
<dbReference type="EMBL" id="QZWG01000008">
    <property type="protein sequence ID" value="RZB99177.1"/>
    <property type="molecule type" value="Genomic_DNA"/>
</dbReference>
<reference evidence="3 5" key="1">
    <citation type="submission" date="2018-09" db="EMBL/GenBank/DDBJ databases">
        <title>A high-quality reference genome of wild soybean provides a powerful tool to mine soybean genomes.</title>
        <authorList>
            <person name="Xie M."/>
            <person name="Chung C.Y.L."/>
            <person name="Li M.-W."/>
            <person name="Wong F.-L."/>
            <person name="Chan T.-F."/>
            <person name="Lam H.-M."/>
        </authorList>
    </citation>
    <scope>NUCLEOTIDE SEQUENCE [LARGE SCALE GENOMIC DNA]</scope>
    <source>
        <strain evidence="5">cv. W05</strain>
        <tissue evidence="3">Hypocotyl of etiolated seedlings</tissue>
    </source>
</reference>
<dbReference type="GO" id="GO:0005886">
    <property type="term" value="C:plasma membrane"/>
    <property type="evidence" value="ECO:0007669"/>
    <property type="project" value="TreeGrafter"/>
</dbReference>
<dbReference type="SUPFAM" id="SSF47473">
    <property type="entry name" value="EF-hand"/>
    <property type="match status" value="1"/>
</dbReference>
<dbReference type="GO" id="GO:0006897">
    <property type="term" value="P:endocytosis"/>
    <property type="evidence" value="ECO:0007669"/>
    <property type="project" value="TreeGrafter"/>
</dbReference>
<dbReference type="GO" id="GO:0005737">
    <property type="term" value="C:cytoplasm"/>
    <property type="evidence" value="ECO:0007669"/>
    <property type="project" value="TreeGrafter"/>
</dbReference>
<accession>A0A445JL18</accession>
<dbReference type="GO" id="GO:0005509">
    <property type="term" value="F:calcium ion binding"/>
    <property type="evidence" value="ECO:0007669"/>
    <property type="project" value="InterPro"/>
</dbReference>
<dbReference type="PANTHER" id="PTHR11216">
    <property type="entry name" value="EH DOMAIN"/>
    <property type="match status" value="1"/>
</dbReference>
<dbReference type="PROSITE" id="PS50031">
    <property type="entry name" value="EH"/>
    <property type="match status" value="1"/>
</dbReference>
<sequence length="276" mass="30625">MRLGKKKIATKMKIESRSKEETKTYQEWFNLADSDGDGRISGNDTTKFFALSNLSRSQLKRLWALADVKRQGFLGFTEFVTAMQLVSLAQVGQELNSDILKTQSKFDKENIKPPVLEGLDALVAQMSLTINAPPEVNGAHVGPEPTTDRFLVVMSGPDQRSIPGNTIVVDAHMPFGGLATFGGSFLSKFQCSQMPHPSLDEVTFVDTPGDFIGVVSWFAAKCDIILLFPFRLYPPFLLYHLMELKALKLVRPCIWVISSYGTESSQASPIHTPYSE</sequence>
<dbReference type="InterPro" id="IPR027417">
    <property type="entry name" value="P-loop_NTPase"/>
</dbReference>
<dbReference type="GO" id="GO:0016197">
    <property type="term" value="P:endosomal transport"/>
    <property type="evidence" value="ECO:0007669"/>
    <property type="project" value="TreeGrafter"/>
</dbReference>